<sequence length="64" mass="6638">MMFAVFGAISTALFLVGAALLSSLHLLFGGLIIGACTALIWVITRGAAKRNRGAQTPPPGRANR</sequence>
<keyword evidence="3" id="KW-1185">Reference proteome</keyword>
<evidence type="ECO:0000313" key="2">
    <source>
        <dbReference type="EMBL" id="ARU03524.1"/>
    </source>
</evidence>
<keyword evidence="1" id="KW-0472">Membrane</keyword>
<evidence type="ECO:0000313" key="3">
    <source>
        <dbReference type="Proteomes" id="UP000196138"/>
    </source>
</evidence>
<dbReference type="KEGG" id="cser:CCO03_01440"/>
<dbReference type="AlphaFoldDB" id="A0A1Y0EIR5"/>
<protein>
    <submittedName>
        <fullName evidence="2">Uncharacterized protein</fullName>
    </submittedName>
</protein>
<reference evidence="2 3" key="1">
    <citation type="submission" date="2017-05" db="EMBL/GenBank/DDBJ databases">
        <authorList>
            <person name="Song R."/>
            <person name="Chenine A.L."/>
            <person name="Ruprecht R.M."/>
        </authorList>
    </citation>
    <scope>NUCLEOTIDE SEQUENCE [LARGE SCALE GENOMIC DNA]</scope>
    <source>
        <strain evidence="2 3">DSM 26136</strain>
    </source>
</reference>
<name>A0A1Y0EIR5_9BURK</name>
<organism evidence="2 3">
    <name type="scientific">Comamonas serinivorans</name>
    <dbReference type="NCBI Taxonomy" id="1082851"/>
    <lineage>
        <taxon>Bacteria</taxon>
        <taxon>Pseudomonadati</taxon>
        <taxon>Pseudomonadota</taxon>
        <taxon>Betaproteobacteria</taxon>
        <taxon>Burkholderiales</taxon>
        <taxon>Comamonadaceae</taxon>
        <taxon>Comamonas</taxon>
    </lineage>
</organism>
<gene>
    <name evidence="2" type="ORF">CCO03_01440</name>
</gene>
<feature type="transmembrane region" description="Helical" evidence="1">
    <location>
        <begin position="28"/>
        <end position="48"/>
    </location>
</feature>
<keyword evidence="1" id="KW-0812">Transmembrane</keyword>
<dbReference type="EMBL" id="CP021455">
    <property type="protein sequence ID" value="ARU03524.1"/>
    <property type="molecule type" value="Genomic_DNA"/>
</dbReference>
<accession>A0A1Y0EIR5</accession>
<keyword evidence="1" id="KW-1133">Transmembrane helix</keyword>
<proteinExistence type="predicted"/>
<dbReference type="RefSeq" id="WP_087276278.1">
    <property type="nucleotide sequence ID" value="NZ_CP021455.1"/>
</dbReference>
<dbReference type="Proteomes" id="UP000196138">
    <property type="component" value="Chromosome"/>
</dbReference>
<evidence type="ECO:0000256" key="1">
    <source>
        <dbReference type="SAM" id="Phobius"/>
    </source>
</evidence>